<dbReference type="RefSeq" id="WP_154376436.1">
    <property type="nucleotide sequence ID" value="NZ_WKJJ01000011.1"/>
</dbReference>
<dbReference type="PANTHER" id="PTHR11527">
    <property type="entry name" value="HEAT-SHOCK PROTEIN 20 FAMILY MEMBER"/>
    <property type="match status" value="1"/>
</dbReference>
<evidence type="ECO:0000313" key="5">
    <source>
        <dbReference type="Proteomes" id="UP000446768"/>
    </source>
</evidence>
<name>A0A7X2LSL0_9BURK</name>
<dbReference type="InterPro" id="IPR008978">
    <property type="entry name" value="HSP20-like_chaperone"/>
</dbReference>
<sequence length="149" mass="17067">MANRLSHYDPFTSLSRYDPLRGVEDFFREFGLQPGTREFAAQPTIRLDVDETDQSYEVKAEMPGLKKEDIKVDIDGKRVSIAAEVKREQEQKEGTTVLRCERYTGQLYRSFTLDQDVDDAHVTAKYENGVLQLHLPKAQTKAGRKVQIS</sequence>
<dbReference type="InterPro" id="IPR031107">
    <property type="entry name" value="Small_HSP"/>
</dbReference>
<dbReference type="Gene3D" id="2.60.40.790">
    <property type="match status" value="1"/>
</dbReference>
<dbReference type="InterPro" id="IPR002068">
    <property type="entry name" value="A-crystallin/Hsp20_dom"/>
</dbReference>
<dbReference type="Pfam" id="PF00011">
    <property type="entry name" value="HSP20"/>
    <property type="match status" value="1"/>
</dbReference>
<organism evidence="4 5">
    <name type="scientific">Pseudoduganella rivuli</name>
    <dbReference type="NCBI Taxonomy" id="2666085"/>
    <lineage>
        <taxon>Bacteria</taxon>
        <taxon>Pseudomonadati</taxon>
        <taxon>Pseudomonadota</taxon>
        <taxon>Betaproteobacteria</taxon>
        <taxon>Burkholderiales</taxon>
        <taxon>Oxalobacteraceae</taxon>
        <taxon>Telluria group</taxon>
        <taxon>Pseudoduganella</taxon>
    </lineage>
</organism>
<comment type="similarity">
    <text evidence="1 2">Belongs to the small heat shock protein (HSP20) family.</text>
</comment>
<dbReference type="AlphaFoldDB" id="A0A7X2LSL0"/>
<dbReference type="SUPFAM" id="SSF49764">
    <property type="entry name" value="HSP20-like chaperones"/>
    <property type="match status" value="1"/>
</dbReference>
<accession>A0A7X2LSL0</accession>
<evidence type="ECO:0000259" key="3">
    <source>
        <dbReference type="PROSITE" id="PS01031"/>
    </source>
</evidence>
<evidence type="ECO:0000256" key="1">
    <source>
        <dbReference type="PROSITE-ProRule" id="PRU00285"/>
    </source>
</evidence>
<keyword evidence="5" id="KW-1185">Reference proteome</keyword>
<dbReference type="CDD" id="cd06464">
    <property type="entry name" value="ACD_sHsps-like"/>
    <property type="match status" value="1"/>
</dbReference>
<feature type="domain" description="SHSP" evidence="3">
    <location>
        <begin position="36"/>
        <end position="149"/>
    </location>
</feature>
<evidence type="ECO:0000256" key="2">
    <source>
        <dbReference type="RuleBase" id="RU003616"/>
    </source>
</evidence>
<dbReference type="PROSITE" id="PS01031">
    <property type="entry name" value="SHSP"/>
    <property type="match status" value="1"/>
</dbReference>
<evidence type="ECO:0000313" key="4">
    <source>
        <dbReference type="EMBL" id="MRV73650.1"/>
    </source>
</evidence>
<reference evidence="4 5" key="1">
    <citation type="submission" date="2019-11" db="EMBL/GenBank/DDBJ databases">
        <title>Novel species isolated from a subtropical stream in China.</title>
        <authorList>
            <person name="Lu H."/>
        </authorList>
    </citation>
    <scope>NUCLEOTIDE SEQUENCE [LARGE SCALE GENOMIC DNA]</scope>
    <source>
        <strain evidence="4 5">FT92W</strain>
    </source>
</reference>
<proteinExistence type="inferred from homology"/>
<dbReference type="Proteomes" id="UP000446768">
    <property type="component" value="Unassembled WGS sequence"/>
</dbReference>
<dbReference type="EMBL" id="WKJJ01000011">
    <property type="protein sequence ID" value="MRV73650.1"/>
    <property type="molecule type" value="Genomic_DNA"/>
</dbReference>
<gene>
    <name evidence="4" type="ORF">GJ700_18215</name>
</gene>
<protein>
    <submittedName>
        <fullName evidence="4">Hsp20 family protein</fullName>
    </submittedName>
</protein>
<comment type="caution">
    <text evidence="4">The sequence shown here is derived from an EMBL/GenBank/DDBJ whole genome shotgun (WGS) entry which is preliminary data.</text>
</comment>